<dbReference type="AlphaFoldDB" id="A0A255XVW4"/>
<organism evidence="2 3">
    <name type="scientific">Elstera cyanobacteriorum</name>
    <dbReference type="NCBI Taxonomy" id="2022747"/>
    <lineage>
        <taxon>Bacteria</taxon>
        <taxon>Pseudomonadati</taxon>
        <taxon>Pseudomonadota</taxon>
        <taxon>Alphaproteobacteria</taxon>
        <taxon>Rhodospirillales</taxon>
        <taxon>Rhodospirillaceae</taxon>
        <taxon>Elstera</taxon>
    </lineage>
</organism>
<comment type="caution">
    <text evidence="2">The sequence shown here is derived from an EMBL/GenBank/DDBJ whole genome shotgun (WGS) entry which is preliminary data.</text>
</comment>
<dbReference type="EMBL" id="NOXS01000027">
    <property type="protein sequence ID" value="OYQ20565.1"/>
    <property type="molecule type" value="Genomic_DNA"/>
</dbReference>
<dbReference type="Proteomes" id="UP000216361">
    <property type="component" value="Unassembled WGS sequence"/>
</dbReference>
<keyword evidence="1" id="KW-0732">Signal</keyword>
<dbReference type="SUPFAM" id="SSF53850">
    <property type="entry name" value="Periplasmic binding protein-like II"/>
    <property type="match status" value="1"/>
</dbReference>
<proteinExistence type="predicted"/>
<evidence type="ECO:0000313" key="3">
    <source>
        <dbReference type="Proteomes" id="UP000216361"/>
    </source>
</evidence>
<name>A0A255XVW4_9PROT</name>
<feature type="chain" id="PRO_5012513518" evidence="1">
    <location>
        <begin position="24"/>
        <end position="247"/>
    </location>
</feature>
<dbReference type="Gene3D" id="3.40.190.10">
    <property type="entry name" value="Periplasmic binding protein-like II"/>
    <property type="match status" value="2"/>
</dbReference>
<gene>
    <name evidence="2" type="ORF">CHR90_04100</name>
</gene>
<evidence type="ECO:0000256" key="1">
    <source>
        <dbReference type="SAM" id="SignalP"/>
    </source>
</evidence>
<keyword evidence="3" id="KW-1185">Reference proteome</keyword>
<reference evidence="2 3" key="1">
    <citation type="submission" date="2017-07" db="EMBL/GenBank/DDBJ databases">
        <title>Elstera cyanobacteriorum sp. nov., a novel bacterium isolated from cyanobacterial aggregates in a eutrophic lake.</title>
        <authorList>
            <person name="Cai H."/>
        </authorList>
    </citation>
    <scope>NUCLEOTIDE SEQUENCE [LARGE SCALE GENOMIC DNA]</scope>
    <source>
        <strain evidence="2 3">TH019</strain>
    </source>
</reference>
<evidence type="ECO:0000313" key="2">
    <source>
        <dbReference type="EMBL" id="OYQ20565.1"/>
    </source>
</evidence>
<protein>
    <submittedName>
        <fullName evidence="2">Uncharacterized protein</fullName>
    </submittedName>
</protein>
<accession>A0A255XVW4</accession>
<dbReference type="OrthoDB" id="5421182at2"/>
<feature type="signal peptide" evidence="1">
    <location>
        <begin position="1"/>
        <end position="23"/>
    </location>
</feature>
<sequence>MIIKMLLTALISSLIAAPLTAVAEPPVWGITNVAPWGGEVENSETPSISGAIVQEISRRVGIEFRIEPLPYARLLRRIEADTIDIALSFRRQDAEAFSAYPACLFRVPIVAYARKGLTLRQYEDLARLTGGIGVIRGVTYGERFDQDPAVPRSVETDFPPMLRKLAAGRLDGVAGSTVMLMHYAQQTDVTGLLGDRLLLTLTEVCLQVPKVRADVPLTRAVVTAVQAMVAEGWAEALITRRIGQGWE</sequence>